<protein>
    <submittedName>
        <fullName evidence="2">tRNA 3 endonuclease</fullName>
    </submittedName>
</protein>
<dbReference type="PANTHER" id="PTHR46018">
    <property type="entry name" value="ZINC PHOSPHODIESTERASE ELAC PROTEIN 1"/>
    <property type="match status" value="1"/>
</dbReference>
<sequence length="245" mass="27111">MQLRFIGSGDAFGSGGRLNTCFHVTGNTVNFLIDCGASSLIGLKAREVALNDIQAIFVTHFHADHFGGIPFFVIDAQLLSKRTEPLAIVGPPGLMTWYERVMEIAFPGSSHTKQRFALSLIELQASQQRTVAGVVVRSFQAHHGNPGGPFFAYRLEAEGRSIAYTGDTEWTDELIPAAANVDLFVAEAYFFDKKVKFHLDLATLAEKLPLIRPKRLVLTHMSDDMLDRLPIPQYETAYDGKIVDL</sequence>
<dbReference type="EMBL" id="LSLI01000066">
    <property type="protein sequence ID" value="KXS31606.1"/>
    <property type="molecule type" value="Genomic_DNA"/>
</dbReference>
<dbReference type="AlphaFoldDB" id="A0A139BRH7"/>
<proteinExistence type="predicted"/>
<organism evidence="2 3">
    <name type="scientific">Candidatus Gallionella acididurans</name>
    <dbReference type="NCBI Taxonomy" id="1796491"/>
    <lineage>
        <taxon>Bacteria</taxon>
        <taxon>Pseudomonadati</taxon>
        <taxon>Pseudomonadota</taxon>
        <taxon>Betaproteobacteria</taxon>
        <taxon>Nitrosomonadales</taxon>
        <taxon>Gallionellaceae</taxon>
        <taxon>Gallionella</taxon>
    </lineage>
</organism>
<dbReference type="PATRIC" id="fig|1796491.3.peg.2479"/>
<dbReference type="Proteomes" id="UP000070578">
    <property type="component" value="Unassembled WGS sequence"/>
</dbReference>
<dbReference type="InterPro" id="IPR036866">
    <property type="entry name" value="RibonucZ/Hydroxyglut_hydro"/>
</dbReference>
<keyword evidence="2" id="KW-0378">Hydrolase</keyword>
<dbReference type="CDD" id="cd07740">
    <property type="entry name" value="metallo-hydrolase-like_MBL-fold"/>
    <property type="match status" value="1"/>
</dbReference>
<evidence type="ECO:0000313" key="3">
    <source>
        <dbReference type="Proteomes" id="UP000070578"/>
    </source>
</evidence>
<keyword evidence="2" id="KW-0540">Nuclease</keyword>
<name>A0A139BRH7_9PROT</name>
<dbReference type="PANTHER" id="PTHR46018:SF7">
    <property type="entry name" value="RIBONUCLEASE Z"/>
    <property type="match status" value="1"/>
</dbReference>
<feature type="domain" description="Metallo-beta-lactamase" evidence="1">
    <location>
        <begin position="18"/>
        <end position="220"/>
    </location>
</feature>
<dbReference type="InterPro" id="IPR001279">
    <property type="entry name" value="Metallo-B-lactamas"/>
</dbReference>
<dbReference type="SUPFAM" id="SSF56281">
    <property type="entry name" value="Metallo-hydrolase/oxidoreductase"/>
    <property type="match status" value="1"/>
</dbReference>
<evidence type="ECO:0000259" key="1">
    <source>
        <dbReference type="SMART" id="SM00849"/>
    </source>
</evidence>
<keyword evidence="2" id="KW-0255">Endonuclease</keyword>
<comment type="caution">
    <text evidence="2">The sequence shown here is derived from an EMBL/GenBank/DDBJ whole genome shotgun (WGS) entry which is preliminary data.</text>
</comment>
<dbReference type="SMART" id="SM00849">
    <property type="entry name" value="Lactamase_B"/>
    <property type="match status" value="1"/>
</dbReference>
<reference evidence="2 3" key="2">
    <citation type="submission" date="2016-03" db="EMBL/GenBank/DDBJ databases">
        <title>New uncultured bacterium of the family Gallionellaceae from acid mine drainage: description and reconstruction of genome based on metagenomic analysis of microbial community.</title>
        <authorList>
            <person name="Kadnikov V."/>
            <person name="Ivasenko D."/>
            <person name="Beletsky A."/>
            <person name="Mardanov A."/>
            <person name="Danilova E."/>
            <person name="Pimenov N."/>
            <person name="Karnachuk O."/>
            <person name="Ravin N."/>
        </authorList>
    </citation>
    <scope>NUCLEOTIDE SEQUENCE [LARGE SCALE GENOMIC DNA]</scope>
    <source>
        <strain evidence="2">ShG14-8</strain>
    </source>
</reference>
<accession>A0A139BRH7</accession>
<dbReference type="Pfam" id="PF12706">
    <property type="entry name" value="Lactamase_B_2"/>
    <property type="match status" value="1"/>
</dbReference>
<evidence type="ECO:0000313" key="2">
    <source>
        <dbReference type="EMBL" id="KXS31606.1"/>
    </source>
</evidence>
<dbReference type="Gene3D" id="3.60.15.10">
    <property type="entry name" value="Ribonuclease Z/Hydroxyacylglutathione hydrolase-like"/>
    <property type="match status" value="1"/>
</dbReference>
<reference evidence="2 3" key="1">
    <citation type="submission" date="2016-02" db="EMBL/GenBank/DDBJ databases">
        <authorList>
            <person name="Wen L."/>
            <person name="He K."/>
            <person name="Yang H."/>
        </authorList>
    </citation>
    <scope>NUCLEOTIDE SEQUENCE [LARGE SCALE GENOMIC DNA]</scope>
    <source>
        <strain evidence="2">ShG14-8</strain>
    </source>
</reference>
<gene>
    <name evidence="2" type="ORF">AWT59_2267</name>
</gene>
<dbReference type="GO" id="GO:0042781">
    <property type="term" value="F:3'-tRNA processing endoribonuclease activity"/>
    <property type="evidence" value="ECO:0007669"/>
    <property type="project" value="TreeGrafter"/>
</dbReference>